<comment type="caution">
    <text evidence="1">The sequence shown here is derived from an EMBL/GenBank/DDBJ whole genome shotgun (WGS) entry which is preliminary data.</text>
</comment>
<evidence type="ECO:0000313" key="1">
    <source>
        <dbReference type="EMBL" id="KAG7492053.1"/>
    </source>
</evidence>
<proteinExistence type="predicted"/>
<sequence length="77" mass="8808">MVIFPVRLCSGEHFSFGSRLVVSFLCYDAKSHRGPLCRVTEDCVVRGLNSSPCFPTDVNWKLKWFILPLECWVEGEV</sequence>
<accession>A0A9D3TLA0</accession>
<reference evidence="1" key="1">
    <citation type="submission" date="2021-01" db="EMBL/GenBank/DDBJ databases">
        <authorList>
            <person name="Zahm M."/>
            <person name="Roques C."/>
            <person name="Cabau C."/>
            <person name="Klopp C."/>
            <person name="Donnadieu C."/>
            <person name="Jouanno E."/>
            <person name="Lampietro C."/>
            <person name="Louis A."/>
            <person name="Herpin A."/>
            <person name="Echchiki A."/>
            <person name="Berthelot C."/>
            <person name="Parey E."/>
            <person name="Roest-Crollius H."/>
            <person name="Braasch I."/>
            <person name="Postlethwait J."/>
            <person name="Bobe J."/>
            <person name="Montfort J."/>
            <person name="Bouchez O."/>
            <person name="Begum T."/>
            <person name="Mejri S."/>
            <person name="Adams A."/>
            <person name="Chen W.-J."/>
            <person name="Guiguen Y."/>
        </authorList>
    </citation>
    <scope>NUCLEOTIDE SEQUENCE</scope>
    <source>
        <strain evidence="1">YG-15Mar2019-1</strain>
        <tissue evidence="1">Brain</tissue>
    </source>
</reference>
<dbReference type="AlphaFoldDB" id="A0A9D3TLA0"/>
<dbReference type="Proteomes" id="UP001046870">
    <property type="component" value="Chromosome 1"/>
</dbReference>
<evidence type="ECO:0000313" key="2">
    <source>
        <dbReference type="Proteomes" id="UP001046870"/>
    </source>
</evidence>
<name>A0A9D3TLA0_MEGAT</name>
<keyword evidence="2" id="KW-1185">Reference proteome</keyword>
<dbReference type="EMBL" id="JAFDVH010000001">
    <property type="protein sequence ID" value="KAG7492053.1"/>
    <property type="molecule type" value="Genomic_DNA"/>
</dbReference>
<organism evidence="1 2">
    <name type="scientific">Megalops atlanticus</name>
    <name type="common">Tarpon</name>
    <name type="synonym">Clupea gigantea</name>
    <dbReference type="NCBI Taxonomy" id="7932"/>
    <lineage>
        <taxon>Eukaryota</taxon>
        <taxon>Metazoa</taxon>
        <taxon>Chordata</taxon>
        <taxon>Craniata</taxon>
        <taxon>Vertebrata</taxon>
        <taxon>Euteleostomi</taxon>
        <taxon>Actinopterygii</taxon>
        <taxon>Neopterygii</taxon>
        <taxon>Teleostei</taxon>
        <taxon>Elopiformes</taxon>
        <taxon>Megalopidae</taxon>
        <taxon>Megalops</taxon>
    </lineage>
</organism>
<gene>
    <name evidence="1" type="ORF">MATL_G00010200</name>
</gene>
<protein>
    <submittedName>
        <fullName evidence="1">Uncharacterized protein</fullName>
    </submittedName>
</protein>